<dbReference type="STRING" id="253628.A0A0D1YRL5"/>
<accession>A0A0D1YRL5</accession>
<dbReference type="GeneID" id="27313460"/>
<evidence type="ECO:0000313" key="3">
    <source>
        <dbReference type="Proteomes" id="UP000053259"/>
    </source>
</evidence>
<dbReference type="OrthoDB" id="10064407at2759"/>
<dbReference type="Gene3D" id="3.30.2130.10">
    <property type="entry name" value="VC0802-like"/>
    <property type="match status" value="1"/>
</dbReference>
<protein>
    <recommendedName>
        <fullName evidence="1">DUF2241 domain-containing protein</fullName>
    </recommendedName>
</protein>
<dbReference type="InterPro" id="IPR018717">
    <property type="entry name" value="DUF2241"/>
</dbReference>
<dbReference type="Proteomes" id="UP000053259">
    <property type="component" value="Unassembled WGS sequence"/>
</dbReference>
<sequence length="213" mass="23881">MRPGVDCKVHARGRRSLRDAQTPSFYLTSARMASSEHNAVGELELSKLLSSLNPILDPELYVFVTLPPGTTPPGDLVVQMLFREREGMTVITTKESAIKHDFSFTFQSRMITLDVHSSLEAVGFIAKITEELTKLRIGVNPVSGYFHDHLFIADGKEEEVLAALDKIKQKAMAGMCVTAYDERVHTERPWRERTNAATFLKAERTRCKVVDVS</sequence>
<name>A0A0D1YRL5_9PEZI</name>
<dbReference type="GO" id="GO:0006520">
    <property type="term" value="P:amino acid metabolic process"/>
    <property type="evidence" value="ECO:0007669"/>
    <property type="project" value="UniProtKB-ARBA"/>
</dbReference>
<evidence type="ECO:0000259" key="1">
    <source>
        <dbReference type="Pfam" id="PF10000"/>
    </source>
</evidence>
<gene>
    <name evidence="2" type="ORF">PV09_05487</name>
</gene>
<proteinExistence type="predicted"/>
<dbReference type="PANTHER" id="PTHR39199">
    <property type="entry name" value="BLR5128 PROTEIN"/>
    <property type="match status" value="1"/>
</dbReference>
<dbReference type="InParanoid" id="A0A0D1YRL5"/>
<evidence type="ECO:0000313" key="2">
    <source>
        <dbReference type="EMBL" id="KIW03267.1"/>
    </source>
</evidence>
<dbReference type="EMBL" id="KN847545">
    <property type="protein sequence ID" value="KIW03267.1"/>
    <property type="molecule type" value="Genomic_DNA"/>
</dbReference>
<dbReference type="Pfam" id="PF10000">
    <property type="entry name" value="ACT_3"/>
    <property type="match status" value="1"/>
</dbReference>
<dbReference type="VEuPathDB" id="FungiDB:PV09_05487"/>
<dbReference type="PANTHER" id="PTHR39199:SF1">
    <property type="entry name" value="BLR5128 PROTEIN"/>
    <property type="match status" value="1"/>
</dbReference>
<dbReference type="SUPFAM" id="SSF55021">
    <property type="entry name" value="ACT-like"/>
    <property type="match status" value="2"/>
</dbReference>
<dbReference type="AlphaFoldDB" id="A0A0D1YRL5"/>
<dbReference type="InterPro" id="IPR045865">
    <property type="entry name" value="ACT-like_dom_sf"/>
</dbReference>
<dbReference type="GO" id="GO:0046394">
    <property type="term" value="P:carboxylic acid biosynthetic process"/>
    <property type="evidence" value="ECO:0007669"/>
    <property type="project" value="UniProtKB-ARBA"/>
</dbReference>
<feature type="domain" description="DUF2241" evidence="1">
    <location>
        <begin position="41"/>
        <end position="108"/>
    </location>
</feature>
<organism evidence="2 3">
    <name type="scientific">Verruconis gallopava</name>
    <dbReference type="NCBI Taxonomy" id="253628"/>
    <lineage>
        <taxon>Eukaryota</taxon>
        <taxon>Fungi</taxon>
        <taxon>Dikarya</taxon>
        <taxon>Ascomycota</taxon>
        <taxon>Pezizomycotina</taxon>
        <taxon>Dothideomycetes</taxon>
        <taxon>Pleosporomycetidae</taxon>
        <taxon>Venturiales</taxon>
        <taxon>Sympoventuriaceae</taxon>
        <taxon>Verruconis</taxon>
    </lineage>
</organism>
<keyword evidence="3" id="KW-1185">Reference proteome</keyword>
<reference evidence="2 3" key="1">
    <citation type="submission" date="2015-01" db="EMBL/GenBank/DDBJ databases">
        <title>The Genome Sequence of Ochroconis gallopava CBS43764.</title>
        <authorList>
            <consortium name="The Broad Institute Genomics Platform"/>
            <person name="Cuomo C."/>
            <person name="de Hoog S."/>
            <person name="Gorbushina A."/>
            <person name="Stielow B."/>
            <person name="Teixiera M."/>
            <person name="Abouelleil A."/>
            <person name="Chapman S.B."/>
            <person name="Priest M."/>
            <person name="Young S.K."/>
            <person name="Wortman J."/>
            <person name="Nusbaum C."/>
            <person name="Birren B."/>
        </authorList>
    </citation>
    <scope>NUCLEOTIDE SEQUENCE [LARGE SCALE GENOMIC DNA]</scope>
    <source>
        <strain evidence="2 3">CBS 43764</strain>
    </source>
</reference>
<dbReference type="RefSeq" id="XP_016213136.1">
    <property type="nucleotide sequence ID" value="XM_016358997.1"/>
</dbReference>
<dbReference type="HOGENOM" id="CLU_1483104_0_0_1"/>